<feature type="transmembrane region" description="Helical" evidence="1">
    <location>
        <begin position="83"/>
        <end position="101"/>
    </location>
</feature>
<keyword evidence="1 2" id="KW-0812">Transmembrane</keyword>
<dbReference type="EMBL" id="AUZX01009953">
    <property type="protein sequence ID" value="EQD50016.1"/>
    <property type="molecule type" value="Genomic_DNA"/>
</dbReference>
<protein>
    <submittedName>
        <fullName evidence="2">Transmembrane protein</fullName>
    </submittedName>
</protein>
<organism evidence="2">
    <name type="scientific">mine drainage metagenome</name>
    <dbReference type="NCBI Taxonomy" id="410659"/>
    <lineage>
        <taxon>unclassified sequences</taxon>
        <taxon>metagenomes</taxon>
        <taxon>ecological metagenomes</taxon>
    </lineage>
</organism>
<keyword evidence="1" id="KW-1133">Transmembrane helix</keyword>
<dbReference type="AlphaFoldDB" id="T0ZNW2"/>
<feature type="non-terminal residue" evidence="2">
    <location>
        <position position="1"/>
    </location>
</feature>
<evidence type="ECO:0000313" key="2">
    <source>
        <dbReference type="EMBL" id="EQD50016.1"/>
    </source>
</evidence>
<name>T0ZNW2_9ZZZZ</name>
<reference evidence="2" key="2">
    <citation type="journal article" date="2014" name="ISME J.">
        <title>Microbial stratification in low pH oxic and suboxic macroscopic growths along an acid mine drainage.</title>
        <authorList>
            <person name="Mendez-Garcia C."/>
            <person name="Mesa V."/>
            <person name="Sprenger R.R."/>
            <person name="Richter M."/>
            <person name="Diez M.S."/>
            <person name="Solano J."/>
            <person name="Bargiela R."/>
            <person name="Golyshina O.V."/>
            <person name="Manteca A."/>
            <person name="Ramos J.L."/>
            <person name="Gallego J.R."/>
            <person name="Llorente I."/>
            <person name="Martins Dos Santos V.A."/>
            <person name="Jensen O.N."/>
            <person name="Pelaez A.I."/>
            <person name="Sanchez J."/>
            <person name="Ferrer M."/>
        </authorList>
    </citation>
    <scope>NUCLEOTIDE SEQUENCE</scope>
</reference>
<reference evidence="2" key="1">
    <citation type="submission" date="2013-08" db="EMBL/GenBank/DDBJ databases">
        <authorList>
            <person name="Mendez C."/>
            <person name="Richter M."/>
            <person name="Ferrer M."/>
            <person name="Sanchez J."/>
        </authorList>
    </citation>
    <scope>NUCLEOTIDE SEQUENCE</scope>
</reference>
<sequence length="147" mass="15605">FEDEVKRLRSIPKSTSGRDSTAFAVAFKGVFLEGLEVVIVVLTLGLTNHKLLLASVSALAAVILVGIVGAIVSKQLSKVPENAMKMGVGLMLVSFGSFWSGEGMGVHWPASDASILLLLLAYSVATALMIRVLSWQYKGRLTSRGAV</sequence>
<feature type="transmembrane region" description="Helical" evidence="1">
    <location>
        <begin position="113"/>
        <end position="134"/>
    </location>
</feature>
<gene>
    <name evidence="2" type="ORF">B1A_13594</name>
</gene>
<feature type="transmembrane region" description="Helical" evidence="1">
    <location>
        <begin position="21"/>
        <end position="45"/>
    </location>
</feature>
<feature type="transmembrane region" description="Helical" evidence="1">
    <location>
        <begin position="51"/>
        <end position="71"/>
    </location>
</feature>
<comment type="caution">
    <text evidence="2">The sequence shown here is derived from an EMBL/GenBank/DDBJ whole genome shotgun (WGS) entry which is preliminary data.</text>
</comment>
<evidence type="ECO:0000256" key="1">
    <source>
        <dbReference type="SAM" id="Phobius"/>
    </source>
</evidence>
<accession>T0ZNW2</accession>
<keyword evidence="1" id="KW-0472">Membrane</keyword>
<proteinExistence type="predicted"/>